<accession>A0A640S342</accession>
<dbReference type="EMBL" id="BLIN01000001">
    <property type="protein sequence ID" value="GFE04045.1"/>
    <property type="molecule type" value="Genomic_DNA"/>
</dbReference>
<proteinExistence type="predicted"/>
<evidence type="ECO:0000313" key="3">
    <source>
        <dbReference type="Proteomes" id="UP000435837"/>
    </source>
</evidence>
<feature type="compositionally biased region" description="Basic and acidic residues" evidence="1">
    <location>
        <begin position="87"/>
        <end position="100"/>
    </location>
</feature>
<organism evidence="2 3">
    <name type="scientific">Streptomyces caniferus</name>
    <dbReference type="NCBI Taxonomy" id="285557"/>
    <lineage>
        <taxon>Bacteria</taxon>
        <taxon>Bacillati</taxon>
        <taxon>Actinomycetota</taxon>
        <taxon>Actinomycetes</taxon>
        <taxon>Kitasatosporales</taxon>
        <taxon>Streptomycetaceae</taxon>
        <taxon>Streptomyces</taxon>
    </lineage>
</organism>
<dbReference type="AlphaFoldDB" id="A0A640S342"/>
<evidence type="ECO:0000256" key="1">
    <source>
        <dbReference type="SAM" id="MobiDB-lite"/>
    </source>
</evidence>
<comment type="caution">
    <text evidence="2">The sequence shown here is derived from an EMBL/GenBank/DDBJ whole genome shotgun (WGS) entry which is preliminary data.</text>
</comment>
<gene>
    <name evidence="2" type="ORF">Scani_03130</name>
</gene>
<sequence length="106" mass="11254">MHHTSNTEGAGAWVPDTGVPGAEGCSVRPTGPWNYAEPRLTAHSPWGRLTPGTAVDGALPGSSEARPREANHPPCLTCTISEGTNHYNERRMSASNERHSSVRVGP</sequence>
<feature type="region of interest" description="Disordered" evidence="1">
    <location>
        <begin position="1"/>
        <end position="106"/>
    </location>
</feature>
<reference evidence="2 3" key="1">
    <citation type="submission" date="2019-12" db="EMBL/GenBank/DDBJ databases">
        <title>Whole genome shotgun sequence of Streptomyces caniferus NBRC 15389.</title>
        <authorList>
            <person name="Ichikawa N."/>
            <person name="Kimura A."/>
            <person name="Kitahashi Y."/>
            <person name="Komaki H."/>
            <person name="Tamura T."/>
        </authorList>
    </citation>
    <scope>NUCLEOTIDE SEQUENCE [LARGE SCALE GENOMIC DNA]</scope>
    <source>
        <strain evidence="2 3">NBRC 15389</strain>
    </source>
</reference>
<name>A0A640S342_9ACTN</name>
<protein>
    <submittedName>
        <fullName evidence="2">Uncharacterized protein</fullName>
    </submittedName>
</protein>
<evidence type="ECO:0000313" key="2">
    <source>
        <dbReference type="EMBL" id="GFE04045.1"/>
    </source>
</evidence>
<dbReference type="Proteomes" id="UP000435837">
    <property type="component" value="Unassembled WGS sequence"/>
</dbReference>